<gene>
    <name evidence="5" type="primary">JGB_22</name>
    <name evidence="5" type="ORF">CK203_106104</name>
</gene>
<dbReference type="PANTHER" id="PTHR22844">
    <property type="entry name" value="F-BOX AND WD40 DOMAIN PROTEIN"/>
    <property type="match status" value="1"/>
</dbReference>
<feature type="repeat" description="WD" evidence="3">
    <location>
        <begin position="310"/>
        <end position="339"/>
    </location>
</feature>
<feature type="region of interest" description="Disordered" evidence="4">
    <location>
        <begin position="1"/>
        <end position="50"/>
    </location>
</feature>
<name>A0A438CXB5_VITVI</name>
<feature type="repeat" description="WD" evidence="3">
    <location>
        <begin position="264"/>
        <end position="305"/>
    </location>
</feature>
<evidence type="ECO:0000256" key="2">
    <source>
        <dbReference type="ARBA" id="ARBA00022737"/>
    </source>
</evidence>
<accession>A0A438CXB5</accession>
<dbReference type="InterPro" id="IPR019775">
    <property type="entry name" value="WD40_repeat_CS"/>
</dbReference>
<evidence type="ECO:0000256" key="3">
    <source>
        <dbReference type="PROSITE-ProRule" id="PRU00221"/>
    </source>
</evidence>
<dbReference type="SMART" id="SM00320">
    <property type="entry name" value="WD40"/>
    <property type="match status" value="7"/>
</dbReference>
<dbReference type="InterPro" id="IPR001680">
    <property type="entry name" value="WD40_rpt"/>
</dbReference>
<dbReference type="InterPro" id="IPR045182">
    <property type="entry name" value="JINGUBANG-like"/>
</dbReference>
<comment type="caution">
    <text evidence="5">The sequence shown here is derived from an EMBL/GenBank/DDBJ whole genome shotgun (WGS) entry which is preliminary data.</text>
</comment>
<keyword evidence="2" id="KW-0677">Repeat</keyword>
<sequence length="400" mass="43875">MEDPSLLATADSTSPEQILPTSDTSINSETPSTSTLSQETTSFTASLQSRSPESQNVVVSHLCVSSLRTLTPHISCLAVHEKFLYAASGEDIHVYDLTTHTHIDTFRNNKPTSGSVKSIAFHEGKIFTAHQDSKIRVWRITASKRHRLISTLPTVKDFLRRSILPKNYVRVRRHKKRLWIEHNDAVSGLAMAEGFMYSASWDKSFKIWRTSDLRCVESVKAHDDAVNAVAVSASGTVYTASADGCIRVWERTGEERTHTLITTLEKHKSTVNALALSGDGSSLFSGGCESWILVWEREESANHMAATQALVGHTGPVLCLITVNNMIISGSSDRTVRIWRPGVDGRYHCTLMLEGHVKPVKSLVAVSSGTSYDDVSICSGSLDGEIKVWEVSAAAFDAKS</sequence>
<dbReference type="InterPro" id="IPR036322">
    <property type="entry name" value="WD40_repeat_dom_sf"/>
</dbReference>
<feature type="repeat" description="WD" evidence="3">
    <location>
        <begin position="219"/>
        <end position="259"/>
    </location>
</feature>
<dbReference type="AlphaFoldDB" id="A0A438CXB5"/>
<dbReference type="InterPro" id="IPR015943">
    <property type="entry name" value="WD40/YVTN_repeat-like_dom_sf"/>
</dbReference>
<dbReference type="PROSITE" id="PS00678">
    <property type="entry name" value="WD_REPEATS_1"/>
    <property type="match status" value="1"/>
</dbReference>
<evidence type="ECO:0000313" key="5">
    <source>
        <dbReference type="EMBL" id="RVW27848.1"/>
    </source>
</evidence>
<proteinExistence type="predicted"/>
<evidence type="ECO:0000256" key="1">
    <source>
        <dbReference type="ARBA" id="ARBA00022574"/>
    </source>
</evidence>
<organism evidence="5 6">
    <name type="scientific">Vitis vinifera</name>
    <name type="common">Grape</name>
    <dbReference type="NCBI Taxonomy" id="29760"/>
    <lineage>
        <taxon>Eukaryota</taxon>
        <taxon>Viridiplantae</taxon>
        <taxon>Streptophyta</taxon>
        <taxon>Embryophyta</taxon>
        <taxon>Tracheophyta</taxon>
        <taxon>Spermatophyta</taxon>
        <taxon>Magnoliopsida</taxon>
        <taxon>eudicotyledons</taxon>
        <taxon>Gunneridae</taxon>
        <taxon>Pentapetalae</taxon>
        <taxon>rosids</taxon>
        <taxon>Vitales</taxon>
        <taxon>Vitaceae</taxon>
        <taxon>Viteae</taxon>
        <taxon>Vitis</taxon>
    </lineage>
</organism>
<keyword evidence="1 3" id="KW-0853">WD repeat</keyword>
<dbReference type="PRINTS" id="PR00320">
    <property type="entry name" value="GPROTEINBRPT"/>
</dbReference>
<dbReference type="Pfam" id="PF00400">
    <property type="entry name" value="WD40"/>
    <property type="match status" value="4"/>
</dbReference>
<dbReference type="EMBL" id="QGNW01001935">
    <property type="protein sequence ID" value="RVW27848.1"/>
    <property type="molecule type" value="Genomic_DNA"/>
</dbReference>
<dbReference type="Proteomes" id="UP000288805">
    <property type="component" value="Unassembled WGS sequence"/>
</dbReference>
<reference evidence="5 6" key="1">
    <citation type="journal article" date="2018" name="PLoS Genet.">
        <title>Population sequencing reveals clonal diversity and ancestral inbreeding in the grapevine cultivar Chardonnay.</title>
        <authorList>
            <person name="Roach M.J."/>
            <person name="Johnson D.L."/>
            <person name="Bohlmann J."/>
            <person name="van Vuuren H.J."/>
            <person name="Jones S.J."/>
            <person name="Pretorius I.S."/>
            <person name="Schmidt S.A."/>
            <person name="Borneman A.R."/>
        </authorList>
    </citation>
    <scope>NUCLEOTIDE SEQUENCE [LARGE SCALE GENOMIC DNA]</scope>
    <source>
        <strain evidence="6">cv. Chardonnay</strain>
        <tissue evidence="5">Leaf</tissue>
    </source>
</reference>
<dbReference type="SUPFAM" id="SSF50978">
    <property type="entry name" value="WD40 repeat-like"/>
    <property type="match status" value="1"/>
</dbReference>
<feature type="compositionally biased region" description="Polar residues" evidence="4">
    <location>
        <begin position="10"/>
        <end position="50"/>
    </location>
</feature>
<dbReference type="CDD" id="cd00200">
    <property type="entry name" value="WD40"/>
    <property type="match status" value="1"/>
</dbReference>
<dbReference type="PANTHER" id="PTHR22844:SF324">
    <property type="entry name" value="TRANSDUCIN_WD40 REPEAT PROTEIN"/>
    <property type="match status" value="1"/>
</dbReference>
<protein>
    <submittedName>
        <fullName evidence="5">Protein JINGUBANG</fullName>
    </submittedName>
</protein>
<dbReference type="InterPro" id="IPR020472">
    <property type="entry name" value="WD40_PAC1"/>
</dbReference>
<dbReference type="PROSITE" id="PS50294">
    <property type="entry name" value="WD_REPEATS_REGION"/>
    <property type="match status" value="3"/>
</dbReference>
<evidence type="ECO:0000313" key="6">
    <source>
        <dbReference type="Proteomes" id="UP000288805"/>
    </source>
</evidence>
<evidence type="ECO:0000256" key="4">
    <source>
        <dbReference type="SAM" id="MobiDB-lite"/>
    </source>
</evidence>
<dbReference type="Gene3D" id="2.130.10.10">
    <property type="entry name" value="YVTN repeat-like/Quinoprotein amine dehydrogenase"/>
    <property type="match status" value="3"/>
</dbReference>
<dbReference type="PROSITE" id="PS50082">
    <property type="entry name" value="WD_REPEATS_2"/>
    <property type="match status" value="3"/>
</dbReference>
<dbReference type="FunFam" id="2.130.10.10:FF:000775">
    <property type="entry name" value="BnaA09g28200D protein"/>
    <property type="match status" value="1"/>
</dbReference>